<organism evidence="1 2">
    <name type="scientific">Bacillus cereus</name>
    <dbReference type="NCBI Taxonomy" id="1396"/>
    <lineage>
        <taxon>Bacteria</taxon>
        <taxon>Bacillati</taxon>
        <taxon>Bacillota</taxon>
        <taxon>Bacilli</taxon>
        <taxon>Bacillales</taxon>
        <taxon>Bacillaceae</taxon>
        <taxon>Bacillus</taxon>
        <taxon>Bacillus cereus group</taxon>
    </lineage>
</organism>
<proteinExistence type="predicted"/>
<dbReference type="EMBL" id="LCYI01000044">
    <property type="protein sequence ID" value="KLA26159.1"/>
    <property type="molecule type" value="Genomic_DNA"/>
</dbReference>
<protein>
    <submittedName>
        <fullName evidence="1">Uncharacterized protein</fullName>
    </submittedName>
</protein>
<reference evidence="1 2" key="1">
    <citation type="submission" date="2015-04" db="EMBL/GenBank/DDBJ databases">
        <title>Draft Genome Sequences of Eight Spore-Forming Food Isolates of Bacillus cereus Genome sequencing.</title>
        <authorList>
            <person name="Krawcyk A.O."/>
            <person name="de Jong A."/>
            <person name="Eijlander R.T."/>
            <person name="Berendsen E.M."/>
            <person name="Holsappel S."/>
            <person name="Wells-Bennik M."/>
            <person name="Kuipers O.P."/>
        </authorList>
    </citation>
    <scope>NUCLEOTIDE SEQUENCE [LARGE SCALE GENOMIC DNA]</scope>
    <source>
        <strain evidence="1 2">B4077</strain>
    </source>
</reference>
<sequence>MIKKLIIGFIAFGATIGVSEPIFAATMYSPSKSKETQNFHVQSLDSPWQYLGQTSREFQIKSNDPKVLAFELAKEAPFYEEELVDICSVILDANVDVVYWTSKEWVRFEEGNYEFKHEIKIFRDKERQQLITALES</sequence>
<evidence type="ECO:0000313" key="1">
    <source>
        <dbReference type="EMBL" id="KLA26159.1"/>
    </source>
</evidence>
<accession>A0A0G8EPG3</accession>
<dbReference type="RefSeq" id="WP_046956014.1">
    <property type="nucleotide sequence ID" value="NZ_LCYI01000044.1"/>
</dbReference>
<dbReference type="PATRIC" id="fig|1396.428.peg.6225"/>
<evidence type="ECO:0000313" key="2">
    <source>
        <dbReference type="Proteomes" id="UP000035214"/>
    </source>
</evidence>
<dbReference type="Proteomes" id="UP000035214">
    <property type="component" value="Unassembled WGS sequence"/>
</dbReference>
<comment type="caution">
    <text evidence="1">The sequence shown here is derived from an EMBL/GenBank/DDBJ whole genome shotgun (WGS) entry which is preliminary data.</text>
</comment>
<dbReference type="AlphaFoldDB" id="A0A0G8EPG3"/>
<name>A0A0G8EPG3_BACCE</name>
<gene>
    <name evidence="1" type="ORF">B4077_6049</name>
</gene>